<evidence type="ECO:0000313" key="2">
    <source>
        <dbReference type="Proteomes" id="UP000187203"/>
    </source>
</evidence>
<dbReference type="AlphaFoldDB" id="A0A1R3IE99"/>
<comment type="caution">
    <text evidence="1">The sequence shown here is derived from an EMBL/GenBank/DDBJ whole genome shotgun (WGS) entry which is preliminary data.</text>
</comment>
<sequence length="46" mass="5421">MAKMPKVSHHERWGKKCRRCYIMSVEGKKWLKCQMCYAISVGAKMT</sequence>
<organism evidence="1 2">
    <name type="scientific">Corchorus olitorius</name>
    <dbReference type="NCBI Taxonomy" id="93759"/>
    <lineage>
        <taxon>Eukaryota</taxon>
        <taxon>Viridiplantae</taxon>
        <taxon>Streptophyta</taxon>
        <taxon>Embryophyta</taxon>
        <taxon>Tracheophyta</taxon>
        <taxon>Spermatophyta</taxon>
        <taxon>Magnoliopsida</taxon>
        <taxon>eudicotyledons</taxon>
        <taxon>Gunneridae</taxon>
        <taxon>Pentapetalae</taxon>
        <taxon>rosids</taxon>
        <taxon>malvids</taxon>
        <taxon>Malvales</taxon>
        <taxon>Malvaceae</taxon>
        <taxon>Grewioideae</taxon>
        <taxon>Apeibeae</taxon>
        <taxon>Corchorus</taxon>
    </lineage>
</organism>
<accession>A0A1R3IE99</accession>
<proteinExistence type="predicted"/>
<keyword evidence="2" id="KW-1185">Reference proteome</keyword>
<gene>
    <name evidence="1" type="ORF">COLO4_23862</name>
</gene>
<protein>
    <submittedName>
        <fullName evidence="1">Uncharacterized protein</fullName>
    </submittedName>
</protein>
<reference evidence="2" key="1">
    <citation type="submission" date="2013-09" db="EMBL/GenBank/DDBJ databases">
        <title>Corchorus olitorius genome sequencing.</title>
        <authorList>
            <person name="Alam M."/>
            <person name="Haque M.S."/>
            <person name="Islam M.S."/>
            <person name="Emdad E.M."/>
            <person name="Islam M.M."/>
            <person name="Ahmed B."/>
            <person name="Halim A."/>
            <person name="Hossen Q.M.M."/>
            <person name="Hossain M.Z."/>
            <person name="Ahmed R."/>
            <person name="Khan M.M."/>
            <person name="Islam R."/>
            <person name="Rashid M.M."/>
            <person name="Khan S.A."/>
            <person name="Rahman M.S."/>
            <person name="Alam M."/>
            <person name="Yahiya A.S."/>
            <person name="Khan M.S."/>
            <person name="Azam M.S."/>
            <person name="Haque T."/>
            <person name="Lashkar M.Z.H."/>
            <person name="Akhand A.I."/>
            <person name="Morshed G."/>
            <person name="Roy S."/>
            <person name="Uddin K.S."/>
            <person name="Rabeya T."/>
            <person name="Hossain A.S."/>
            <person name="Chowdhury A."/>
            <person name="Snigdha A.R."/>
            <person name="Mortoza M.S."/>
            <person name="Matin S.A."/>
            <person name="Hoque S.M.E."/>
            <person name="Islam M.K."/>
            <person name="Roy D.K."/>
            <person name="Haider R."/>
            <person name="Moosa M.M."/>
            <person name="Elias S.M."/>
            <person name="Hasan A.M."/>
            <person name="Jahan S."/>
            <person name="Shafiuddin M."/>
            <person name="Mahmood N."/>
            <person name="Shommy N.S."/>
        </authorList>
    </citation>
    <scope>NUCLEOTIDE SEQUENCE [LARGE SCALE GENOMIC DNA]</scope>
    <source>
        <strain evidence="2">cv. O-4</strain>
    </source>
</reference>
<dbReference type="Proteomes" id="UP000187203">
    <property type="component" value="Unassembled WGS sequence"/>
</dbReference>
<evidence type="ECO:0000313" key="1">
    <source>
        <dbReference type="EMBL" id="OMO80918.1"/>
    </source>
</evidence>
<dbReference type="EMBL" id="AWUE01018364">
    <property type="protein sequence ID" value="OMO80918.1"/>
    <property type="molecule type" value="Genomic_DNA"/>
</dbReference>
<name>A0A1R3IE99_9ROSI</name>